<evidence type="ECO:0000256" key="1">
    <source>
        <dbReference type="SAM" id="SignalP"/>
    </source>
</evidence>
<sequence length="111" mass="12358">MFSKRNFVTALAAMAVTVTTAIPAFALDRRVRIVNDTGYVLVEFYGSNKGSSSWEEDILGRDVLRSGQSVMIDFDDGTGYCKFDFKAVFDDGDELIRKGVNICEIGTYTYN</sequence>
<gene>
    <name evidence="2" type="ORF">EBB79_02320</name>
</gene>
<dbReference type="RefSeq" id="WP_127747283.1">
    <property type="nucleotide sequence ID" value="NZ_CP033219.1"/>
</dbReference>
<dbReference type="OrthoDB" id="4736977at2"/>
<proteinExistence type="predicted"/>
<dbReference type="Proteomes" id="UP000283063">
    <property type="component" value="Chromosome"/>
</dbReference>
<keyword evidence="3" id="KW-1185">Reference proteome</keyword>
<keyword evidence="1" id="KW-0732">Signal</keyword>
<dbReference type="KEGG" id="sedi:EBB79_02320"/>
<dbReference type="AlphaFoldDB" id="A0A3T0MYL1"/>
<feature type="chain" id="PRO_5019559682" description="Tat pathway signal sequence domain protein" evidence="1">
    <location>
        <begin position="27"/>
        <end position="111"/>
    </location>
</feature>
<name>A0A3T0MYL1_9RHOB</name>
<organism evidence="2 3">
    <name type="scientific">Parasedimentitalea marina</name>
    <dbReference type="NCBI Taxonomy" id="2483033"/>
    <lineage>
        <taxon>Bacteria</taxon>
        <taxon>Pseudomonadati</taxon>
        <taxon>Pseudomonadota</taxon>
        <taxon>Alphaproteobacteria</taxon>
        <taxon>Rhodobacterales</taxon>
        <taxon>Paracoccaceae</taxon>
        <taxon>Parasedimentitalea</taxon>
    </lineage>
</organism>
<feature type="signal peptide" evidence="1">
    <location>
        <begin position="1"/>
        <end position="26"/>
    </location>
</feature>
<evidence type="ECO:0008006" key="4">
    <source>
        <dbReference type="Google" id="ProtNLM"/>
    </source>
</evidence>
<accession>A0A3T0MYL1</accession>
<evidence type="ECO:0000313" key="2">
    <source>
        <dbReference type="EMBL" id="AZV76845.1"/>
    </source>
</evidence>
<dbReference type="EMBL" id="CP033219">
    <property type="protein sequence ID" value="AZV76845.1"/>
    <property type="molecule type" value="Genomic_DNA"/>
</dbReference>
<protein>
    <recommendedName>
        <fullName evidence="4">Tat pathway signal sequence domain protein</fullName>
    </recommendedName>
</protein>
<evidence type="ECO:0000313" key="3">
    <source>
        <dbReference type="Proteomes" id="UP000283063"/>
    </source>
</evidence>
<reference evidence="2 3" key="1">
    <citation type="submission" date="2018-10" db="EMBL/GenBank/DDBJ databases">
        <title>Parasedimentitalea marina sp. nov., a psychrophilic bacterium isolated from deep seawater of the New Britain Trench.</title>
        <authorList>
            <person name="Cao J."/>
        </authorList>
    </citation>
    <scope>NUCLEOTIDE SEQUENCE [LARGE SCALE GENOMIC DNA]</scope>
    <source>
        <strain evidence="2 3">W43</strain>
    </source>
</reference>